<feature type="domain" description="4Fe-4S ferredoxin-type" evidence="9">
    <location>
        <begin position="164"/>
        <end position="196"/>
    </location>
</feature>
<dbReference type="InterPro" id="IPR011989">
    <property type="entry name" value="ARM-like"/>
</dbReference>
<keyword evidence="3" id="KW-0819">tRNA processing</keyword>
<keyword evidence="4" id="KW-0479">Metal-binding</keyword>
<keyword evidence="11" id="KW-1185">Reference proteome</keyword>
<dbReference type="Proteomes" id="UP001317532">
    <property type="component" value="Chromosome"/>
</dbReference>
<organism evidence="10 11">
    <name type="scientific">Vulcanimicrobium alpinum</name>
    <dbReference type="NCBI Taxonomy" id="3016050"/>
    <lineage>
        <taxon>Bacteria</taxon>
        <taxon>Bacillati</taxon>
        <taxon>Vulcanimicrobiota</taxon>
        <taxon>Vulcanimicrobiia</taxon>
        <taxon>Vulcanimicrobiales</taxon>
        <taxon>Vulcanimicrobiaceae</taxon>
        <taxon>Vulcanimicrobium</taxon>
    </lineage>
</organism>
<keyword evidence="5" id="KW-0671">Queuosine biosynthesis</keyword>
<dbReference type="InterPro" id="IPR004453">
    <property type="entry name" value="QueG"/>
</dbReference>
<dbReference type="GO" id="GO:0052693">
    <property type="term" value="F:epoxyqueuosine reductase activity"/>
    <property type="evidence" value="ECO:0007669"/>
    <property type="project" value="TreeGrafter"/>
</dbReference>
<dbReference type="Pfam" id="PF08331">
    <property type="entry name" value="QueG_DUF1730"/>
    <property type="match status" value="1"/>
</dbReference>
<dbReference type="NCBIfam" id="TIGR00276">
    <property type="entry name" value="tRNA epoxyqueuosine(34) reductase QueG"/>
    <property type="match status" value="1"/>
</dbReference>
<dbReference type="SMART" id="SM00567">
    <property type="entry name" value="EZ_HEAT"/>
    <property type="match status" value="2"/>
</dbReference>
<dbReference type="InterPro" id="IPR017900">
    <property type="entry name" value="4Fe4S_Fe_S_CS"/>
</dbReference>
<dbReference type="InterPro" id="IPR004155">
    <property type="entry name" value="PBS_lyase_HEAT"/>
</dbReference>
<evidence type="ECO:0000256" key="4">
    <source>
        <dbReference type="ARBA" id="ARBA00022723"/>
    </source>
</evidence>
<dbReference type="Pfam" id="PF13646">
    <property type="entry name" value="HEAT_2"/>
    <property type="match status" value="1"/>
</dbReference>
<dbReference type="Pfam" id="PF13484">
    <property type="entry name" value="Fer4_16"/>
    <property type="match status" value="1"/>
</dbReference>
<keyword evidence="7" id="KW-0408">Iron</keyword>
<dbReference type="PANTHER" id="PTHR30002:SF4">
    <property type="entry name" value="EPOXYQUEUOSINE REDUCTASE"/>
    <property type="match status" value="1"/>
</dbReference>
<evidence type="ECO:0000259" key="9">
    <source>
        <dbReference type="PROSITE" id="PS51379"/>
    </source>
</evidence>
<dbReference type="SUPFAM" id="SSF48371">
    <property type="entry name" value="ARM repeat"/>
    <property type="match status" value="1"/>
</dbReference>
<sequence>MKALARARGAAAVRIASAQPDALTRERMRAAFARGDLATWPYGEAYAAAASDPATLLPGARSVVCIAIPYATPVPRERRGYGRVSAYAWSADYHRAMRAQLAAIAAEIDALAGGAVTRVVCDTAPLAERAFAARAGLGWIGKHTSLIVKGLGSAVFLGEIVTTLALDADAPLRTSCGSCTRCISACPTSALRSDGTIDATRCISDLTQRRDAIPTALRPFVGTWVWGCDLCNDACPPSQRAGRAGDARFSPLEAQTAAPPLGALLALRDAAFRRWRRTAMGWRGAAVLRRNAAVAMGNALDRADVPALAEALRDDASALVRGHAAWALGRIASPRALDALRAAQAGERDPDVIEEILAALEPWRTAAALHHRTP</sequence>
<name>A0AAN1XX72_UNVUL</name>
<keyword evidence="6" id="KW-0560">Oxidoreductase</keyword>
<dbReference type="GO" id="GO:0051539">
    <property type="term" value="F:4 iron, 4 sulfur cluster binding"/>
    <property type="evidence" value="ECO:0007669"/>
    <property type="project" value="UniProtKB-KW"/>
</dbReference>
<evidence type="ECO:0000313" key="11">
    <source>
        <dbReference type="Proteomes" id="UP001317532"/>
    </source>
</evidence>
<proteinExistence type="predicted"/>
<accession>A0AAN1XX72</accession>
<evidence type="ECO:0000256" key="7">
    <source>
        <dbReference type="ARBA" id="ARBA00023004"/>
    </source>
</evidence>
<dbReference type="InterPro" id="IPR017896">
    <property type="entry name" value="4Fe4S_Fe-S-bd"/>
</dbReference>
<dbReference type="GO" id="GO:0008616">
    <property type="term" value="P:tRNA queuosine(34) biosynthetic process"/>
    <property type="evidence" value="ECO:0007669"/>
    <property type="project" value="UniProtKB-KW"/>
</dbReference>
<protein>
    <submittedName>
        <fullName evidence="10">4Fe-4S ferredoxin</fullName>
    </submittedName>
</protein>
<keyword evidence="1" id="KW-0004">4Fe-4S</keyword>
<dbReference type="PROSITE" id="PS51379">
    <property type="entry name" value="4FE4S_FER_2"/>
    <property type="match status" value="1"/>
</dbReference>
<dbReference type="GO" id="GO:0046872">
    <property type="term" value="F:metal ion binding"/>
    <property type="evidence" value="ECO:0007669"/>
    <property type="project" value="UniProtKB-KW"/>
</dbReference>
<evidence type="ECO:0000313" key="10">
    <source>
        <dbReference type="EMBL" id="BDE06246.1"/>
    </source>
</evidence>
<evidence type="ECO:0000256" key="6">
    <source>
        <dbReference type="ARBA" id="ARBA00023002"/>
    </source>
</evidence>
<dbReference type="KEGG" id="vab:WPS_15220"/>
<evidence type="ECO:0000256" key="2">
    <source>
        <dbReference type="ARBA" id="ARBA00022490"/>
    </source>
</evidence>
<keyword evidence="8" id="KW-0411">Iron-sulfur</keyword>
<evidence type="ECO:0000256" key="3">
    <source>
        <dbReference type="ARBA" id="ARBA00022694"/>
    </source>
</evidence>
<evidence type="ECO:0000256" key="5">
    <source>
        <dbReference type="ARBA" id="ARBA00022785"/>
    </source>
</evidence>
<dbReference type="AlphaFoldDB" id="A0AAN1XX72"/>
<dbReference type="Gene3D" id="1.25.10.10">
    <property type="entry name" value="Leucine-rich Repeat Variant"/>
    <property type="match status" value="1"/>
</dbReference>
<dbReference type="EMBL" id="AP025523">
    <property type="protein sequence ID" value="BDE06246.1"/>
    <property type="molecule type" value="Genomic_DNA"/>
</dbReference>
<dbReference type="PROSITE" id="PS00198">
    <property type="entry name" value="4FE4S_FER_1"/>
    <property type="match status" value="1"/>
</dbReference>
<evidence type="ECO:0000256" key="8">
    <source>
        <dbReference type="ARBA" id="ARBA00023014"/>
    </source>
</evidence>
<dbReference type="SUPFAM" id="SSF46548">
    <property type="entry name" value="alpha-helical ferredoxin"/>
    <property type="match status" value="1"/>
</dbReference>
<dbReference type="RefSeq" id="WP_317997221.1">
    <property type="nucleotide sequence ID" value="NZ_AP025523.1"/>
</dbReference>
<dbReference type="Gene3D" id="3.30.70.20">
    <property type="match status" value="1"/>
</dbReference>
<evidence type="ECO:0000256" key="1">
    <source>
        <dbReference type="ARBA" id="ARBA00022485"/>
    </source>
</evidence>
<gene>
    <name evidence="10" type="ORF">WPS_15220</name>
</gene>
<dbReference type="InterPro" id="IPR016024">
    <property type="entry name" value="ARM-type_fold"/>
</dbReference>
<dbReference type="PANTHER" id="PTHR30002">
    <property type="entry name" value="EPOXYQUEUOSINE REDUCTASE"/>
    <property type="match status" value="1"/>
</dbReference>
<dbReference type="InterPro" id="IPR013542">
    <property type="entry name" value="QueG_DUF1730"/>
</dbReference>
<reference evidence="10 11" key="1">
    <citation type="journal article" date="2022" name="ISME Commun">
        <title>Vulcanimicrobium alpinus gen. nov. sp. nov., the first cultivated representative of the candidate phylum 'Eremiobacterota', is a metabolically versatile aerobic anoxygenic phototroph.</title>
        <authorList>
            <person name="Yabe S."/>
            <person name="Muto K."/>
            <person name="Abe K."/>
            <person name="Yokota A."/>
            <person name="Staudigel H."/>
            <person name="Tebo B.M."/>
        </authorList>
    </citation>
    <scope>NUCLEOTIDE SEQUENCE [LARGE SCALE GENOMIC DNA]</scope>
    <source>
        <strain evidence="10 11">WC8-2</strain>
    </source>
</reference>
<keyword evidence="2" id="KW-0963">Cytoplasm</keyword>